<dbReference type="RefSeq" id="WP_158035940.1">
    <property type="nucleotide sequence ID" value="NZ_BAAAZV010000003.1"/>
</dbReference>
<evidence type="ECO:0000256" key="9">
    <source>
        <dbReference type="PIRSR" id="PIRSR605493-1"/>
    </source>
</evidence>
<keyword evidence="12" id="KW-1185">Reference proteome</keyword>
<dbReference type="Proteomes" id="UP000481339">
    <property type="component" value="Unassembled WGS sequence"/>
</dbReference>
<evidence type="ECO:0000256" key="2">
    <source>
        <dbReference type="ARBA" id="ARBA00001968"/>
    </source>
</evidence>
<dbReference type="EC" id="4.1.3.17" evidence="10"/>
<evidence type="ECO:0000256" key="10">
    <source>
        <dbReference type="RuleBase" id="RU004338"/>
    </source>
</evidence>
<evidence type="ECO:0000313" key="11">
    <source>
        <dbReference type="EMBL" id="KAB1633018.1"/>
    </source>
</evidence>
<dbReference type="EMBL" id="WBKA01000002">
    <property type="protein sequence ID" value="KAB1633018.1"/>
    <property type="molecule type" value="Genomic_DNA"/>
</dbReference>
<comment type="catalytic activity">
    <reaction evidence="8 10">
        <text>oxaloacetate + H(+) = pyruvate + CO2</text>
        <dbReference type="Rhea" id="RHEA:15641"/>
        <dbReference type="ChEBI" id="CHEBI:15361"/>
        <dbReference type="ChEBI" id="CHEBI:15378"/>
        <dbReference type="ChEBI" id="CHEBI:16452"/>
        <dbReference type="ChEBI" id="CHEBI:16526"/>
        <dbReference type="EC" id="4.1.1.112"/>
    </reaction>
</comment>
<evidence type="ECO:0000256" key="5">
    <source>
        <dbReference type="ARBA" id="ARBA00022723"/>
    </source>
</evidence>
<feature type="binding site" evidence="9">
    <location>
        <position position="103"/>
    </location>
    <ligand>
        <name>Mg(2+)</name>
        <dbReference type="ChEBI" id="CHEBI:18420"/>
    </ligand>
</feature>
<dbReference type="PANTHER" id="PTHR33254:SF4">
    <property type="entry name" value="4-HYDROXY-4-METHYL-2-OXOGLUTARATE ALDOLASE 3-RELATED"/>
    <property type="match status" value="1"/>
</dbReference>
<comment type="caution">
    <text evidence="11">The sequence shown here is derived from an EMBL/GenBank/DDBJ whole genome shotgun (WGS) entry which is preliminary data.</text>
</comment>
<comment type="cofactor">
    <cofactor evidence="9">
        <name>Mg(2+)</name>
        <dbReference type="ChEBI" id="CHEBI:18420"/>
    </cofactor>
</comment>
<reference evidence="11 12" key="1">
    <citation type="submission" date="2019-09" db="EMBL/GenBank/DDBJ databases">
        <title>Phylogeny of genus Pseudoclavibacter and closely related genus.</title>
        <authorList>
            <person name="Li Y."/>
        </authorList>
    </citation>
    <scope>NUCLEOTIDE SEQUENCE [LARGE SCALE GENOMIC DNA]</scope>
    <source>
        <strain evidence="11 12">JCM 16921</strain>
    </source>
</reference>
<keyword evidence="6 10" id="KW-0456">Lyase</keyword>
<dbReference type="GO" id="GO:0047443">
    <property type="term" value="F:4-hydroxy-4-methyl-2-oxoglutarate aldolase activity"/>
    <property type="evidence" value="ECO:0007669"/>
    <property type="project" value="UniProtKB-EC"/>
</dbReference>
<dbReference type="GO" id="GO:0008428">
    <property type="term" value="F:ribonuclease inhibitor activity"/>
    <property type="evidence" value="ECO:0007669"/>
    <property type="project" value="InterPro"/>
</dbReference>
<evidence type="ECO:0000256" key="8">
    <source>
        <dbReference type="ARBA" id="ARBA00047973"/>
    </source>
</evidence>
<comment type="function">
    <text evidence="7 10">Catalyzes the aldol cleavage of 4-hydroxy-4-methyl-2-oxoglutarate (HMG) into 2 molecules of pyruvate. Also contains a secondary oxaloacetate (OAA) decarboxylase activity due to the common pyruvate enolate transition state formed following C-C bond cleavage in the retro-aldol and decarboxylation reactions.</text>
</comment>
<evidence type="ECO:0000256" key="4">
    <source>
        <dbReference type="ARBA" id="ARBA00011233"/>
    </source>
</evidence>
<comment type="cofactor">
    <cofactor evidence="2 10">
        <name>a divalent metal cation</name>
        <dbReference type="ChEBI" id="CHEBI:60240"/>
    </cofactor>
</comment>
<comment type="similarity">
    <text evidence="3 10">Belongs to the class II aldolase/RraA-like family.</text>
</comment>
<feature type="binding site" evidence="9">
    <location>
        <begin position="80"/>
        <end position="83"/>
    </location>
    <ligand>
        <name>substrate</name>
    </ligand>
</feature>
<dbReference type="InterPro" id="IPR010203">
    <property type="entry name" value="RraA"/>
</dbReference>
<proteinExistence type="inferred from homology"/>
<dbReference type="CDD" id="cd16841">
    <property type="entry name" value="RraA_family"/>
    <property type="match status" value="1"/>
</dbReference>
<dbReference type="Gene3D" id="3.50.30.40">
    <property type="entry name" value="Ribonuclease E inhibitor RraA/RraA-like"/>
    <property type="match status" value="1"/>
</dbReference>
<gene>
    <name evidence="11" type="primary">rraA</name>
    <name evidence="11" type="ORF">F8O02_03995</name>
</gene>
<dbReference type="InterPro" id="IPR005493">
    <property type="entry name" value="RraA/RraA-like"/>
</dbReference>
<accession>A0A7C8BS01</accession>
<dbReference type="GO" id="GO:0008948">
    <property type="term" value="F:oxaloacetate decarboxylase activity"/>
    <property type="evidence" value="ECO:0007669"/>
    <property type="project" value="UniProtKB-EC"/>
</dbReference>
<keyword evidence="9" id="KW-0460">Magnesium</keyword>
<dbReference type="PANTHER" id="PTHR33254">
    <property type="entry name" value="4-HYDROXY-4-METHYL-2-OXOGLUTARATE ALDOLASE 3-RELATED"/>
    <property type="match status" value="1"/>
</dbReference>
<dbReference type="NCBIfam" id="TIGR01935">
    <property type="entry name" value="NOT-MenG"/>
    <property type="match status" value="1"/>
</dbReference>
<evidence type="ECO:0000313" key="12">
    <source>
        <dbReference type="Proteomes" id="UP000481339"/>
    </source>
</evidence>
<evidence type="ECO:0000256" key="1">
    <source>
        <dbReference type="ARBA" id="ARBA00001342"/>
    </source>
</evidence>
<dbReference type="EC" id="4.1.1.112" evidence="10"/>
<keyword evidence="5 9" id="KW-0479">Metal-binding</keyword>
<evidence type="ECO:0000256" key="7">
    <source>
        <dbReference type="ARBA" id="ARBA00025046"/>
    </source>
</evidence>
<dbReference type="AlphaFoldDB" id="A0A7C8BS01"/>
<dbReference type="GO" id="GO:0051252">
    <property type="term" value="P:regulation of RNA metabolic process"/>
    <property type="evidence" value="ECO:0007669"/>
    <property type="project" value="InterPro"/>
</dbReference>
<dbReference type="NCBIfam" id="NF006875">
    <property type="entry name" value="PRK09372.1"/>
    <property type="match status" value="1"/>
</dbReference>
<evidence type="ECO:0000256" key="3">
    <source>
        <dbReference type="ARBA" id="ARBA00008621"/>
    </source>
</evidence>
<dbReference type="Pfam" id="PF03737">
    <property type="entry name" value="RraA-like"/>
    <property type="match status" value="1"/>
</dbReference>
<dbReference type="GO" id="GO:0046872">
    <property type="term" value="F:metal ion binding"/>
    <property type="evidence" value="ECO:0007669"/>
    <property type="project" value="UniProtKB-KW"/>
</dbReference>
<feature type="binding site" evidence="9">
    <location>
        <position position="102"/>
    </location>
    <ligand>
        <name>substrate</name>
    </ligand>
</feature>
<dbReference type="InterPro" id="IPR036704">
    <property type="entry name" value="RraA/RraA-like_sf"/>
</dbReference>
<name>A0A7C8BS01_9MICO</name>
<evidence type="ECO:0000256" key="6">
    <source>
        <dbReference type="ARBA" id="ARBA00023239"/>
    </source>
</evidence>
<protein>
    <recommendedName>
        <fullName evidence="10">4-hydroxy-4-methyl-2-oxoglutarate aldolase</fullName>
        <shortName evidence="10">HMG aldolase</shortName>
        <ecNumber evidence="10">4.1.1.112</ecNumber>
        <ecNumber evidence="10">4.1.3.17</ecNumber>
    </recommendedName>
    <alternativeName>
        <fullName evidence="10">Oxaloacetate decarboxylase</fullName>
    </alternativeName>
</protein>
<dbReference type="SUPFAM" id="SSF89562">
    <property type="entry name" value="RraA-like"/>
    <property type="match status" value="1"/>
</dbReference>
<comment type="subunit">
    <text evidence="4 10">Homotrimer.</text>
</comment>
<dbReference type="OrthoDB" id="943692at2"/>
<sequence>MTEKTDDVLTADLADDRTRPLRSVSSQLRSFGGRPRAHGPVHTLQLFEDNSLLREALSQPGEGRVLVVDAGGSLRRAVMGGDLAELAARSGWAGVLIAGAVRDTVEIAHAAVHVKALGSQPVPTVKRGQGVAGEPIRFLDVEVRPGDWVASDEDGVVFLDQAPER</sequence>
<comment type="catalytic activity">
    <reaction evidence="1 10">
        <text>4-hydroxy-4-methyl-2-oxoglutarate = 2 pyruvate</text>
        <dbReference type="Rhea" id="RHEA:22748"/>
        <dbReference type="ChEBI" id="CHEBI:15361"/>
        <dbReference type="ChEBI" id="CHEBI:58276"/>
        <dbReference type="EC" id="4.1.3.17"/>
    </reaction>
</comment>
<organism evidence="11 12">
    <name type="scientific">Pseudoclavibacter caeni</name>
    <dbReference type="NCBI Taxonomy" id="908846"/>
    <lineage>
        <taxon>Bacteria</taxon>
        <taxon>Bacillati</taxon>
        <taxon>Actinomycetota</taxon>
        <taxon>Actinomycetes</taxon>
        <taxon>Micrococcales</taxon>
        <taxon>Microbacteriaceae</taxon>
        <taxon>Pseudoclavibacter</taxon>
    </lineage>
</organism>